<dbReference type="PROSITE" id="PS51762">
    <property type="entry name" value="GH16_2"/>
    <property type="match status" value="1"/>
</dbReference>
<reference evidence="11" key="1">
    <citation type="submission" date="2022-11" db="EMBL/GenBank/DDBJ databases">
        <authorList>
            <person name="Petersen C."/>
        </authorList>
    </citation>
    <scope>NUCLEOTIDE SEQUENCE</scope>
    <source>
        <strain evidence="11">IBT 26290</strain>
    </source>
</reference>
<dbReference type="Pfam" id="PF26113">
    <property type="entry name" value="GH16_XgeA"/>
    <property type="match status" value="1"/>
</dbReference>
<dbReference type="Proteomes" id="UP001149163">
    <property type="component" value="Unassembled WGS sequence"/>
</dbReference>
<dbReference type="PANTHER" id="PTHR10963">
    <property type="entry name" value="GLYCOSYL HYDROLASE-RELATED"/>
    <property type="match status" value="1"/>
</dbReference>
<dbReference type="GeneID" id="81424434"/>
<dbReference type="RefSeq" id="XP_056548864.1">
    <property type="nucleotide sequence ID" value="XM_056685258.1"/>
</dbReference>
<evidence type="ECO:0000256" key="1">
    <source>
        <dbReference type="ARBA" id="ARBA00000124"/>
    </source>
</evidence>
<keyword evidence="8" id="KW-0449">Lipoprotein</keyword>
<keyword evidence="12" id="KW-1185">Reference proteome</keyword>
<evidence type="ECO:0000313" key="12">
    <source>
        <dbReference type="Proteomes" id="UP001149163"/>
    </source>
</evidence>
<evidence type="ECO:0000313" key="11">
    <source>
        <dbReference type="EMBL" id="KAJ5177256.1"/>
    </source>
</evidence>
<dbReference type="AlphaFoldDB" id="A0A9W9IKB3"/>
<reference evidence="11" key="2">
    <citation type="journal article" date="2023" name="IMA Fungus">
        <title>Comparative genomic study of the Penicillium genus elucidates a diverse pangenome and 15 lateral gene transfer events.</title>
        <authorList>
            <person name="Petersen C."/>
            <person name="Sorensen T."/>
            <person name="Nielsen M.R."/>
            <person name="Sondergaard T.E."/>
            <person name="Sorensen J.L."/>
            <person name="Fitzpatrick D.A."/>
            <person name="Frisvad J.C."/>
            <person name="Nielsen K.L."/>
        </authorList>
    </citation>
    <scope>NUCLEOTIDE SEQUENCE</scope>
    <source>
        <strain evidence="11">IBT 26290</strain>
    </source>
</reference>
<keyword evidence="7" id="KW-0378">Hydrolase</keyword>
<comment type="subcellular location">
    <subcellularLocation>
        <location evidence="2">Cell membrane</location>
        <topology evidence="2">Lipid-anchor</topology>
        <topology evidence="2">GPI-anchor</topology>
    </subcellularLocation>
</comment>
<comment type="caution">
    <text evidence="11">The sequence shown here is derived from an EMBL/GenBank/DDBJ whole genome shotgun (WGS) entry which is preliminary data.</text>
</comment>
<dbReference type="SUPFAM" id="SSF49899">
    <property type="entry name" value="Concanavalin A-like lectins/glucanases"/>
    <property type="match status" value="1"/>
</dbReference>
<dbReference type="GO" id="GO:0052861">
    <property type="term" value="F:endo-1,3(4)-beta-glucanase activity"/>
    <property type="evidence" value="ECO:0007669"/>
    <property type="project" value="UniProtKB-EC"/>
</dbReference>
<dbReference type="GO" id="GO:0098552">
    <property type="term" value="C:side of membrane"/>
    <property type="evidence" value="ECO:0007669"/>
    <property type="project" value="UniProtKB-KW"/>
</dbReference>
<evidence type="ECO:0000256" key="2">
    <source>
        <dbReference type="ARBA" id="ARBA00004609"/>
    </source>
</evidence>
<evidence type="ECO:0000256" key="5">
    <source>
        <dbReference type="ARBA" id="ARBA00022475"/>
    </source>
</evidence>
<accession>A0A9W9IKB3</accession>
<feature type="domain" description="GH16" evidence="10">
    <location>
        <begin position="53"/>
        <end position="341"/>
    </location>
</feature>
<evidence type="ECO:0000256" key="8">
    <source>
        <dbReference type="ARBA" id="ARBA00023288"/>
    </source>
</evidence>
<gene>
    <name evidence="11" type="ORF">N7482_003133</name>
</gene>
<dbReference type="Gene3D" id="2.60.120.200">
    <property type="match status" value="1"/>
</dbReference>
<dbReference type="InterPro" id="IPR050546">
    <property type="entry name" value="Glycosyl_Hydrlase_16"/>
</dbReference>
<dbReference type="CDD" id="cd02181">
    <property type="entry name" value="GH16_fungal_Lam16A_glucanase"/>
    <property type="match status" value="1"/>
</dbReference>
<keyword evidence="6" id="KW-0325">Glycoprotein</keyword>
<name>A0A9W9IKB3_9EURO</name>
<proteinExistence type="inferred from homology"/>
<dbReference type="GO" id="GO:0005886">
    <property type="term" value="C:plasma membrane"/>
    <property type="evidence" value="ECO:0007669"/>
    <property type="project" value="UniProtKB-SubCell"/>
</dbReference>
<evidence type="ECO:0000256" key="6">
    <source>
        <dbReference type="ARBA" id="ARBA00022622"/>
    </source>
</evidence>
<dbReference type="InterPro" id="IPR013320">
    <property type="entry name" value="ConA-like_dom_sf"/>
</dbReference>
<keyword evidence="5" id="KW-1003">Cell membrane</keyword>
<organism evidence="11 12">
    <name type="scientific">Penicillium canariense</name>
    <dbReference type="NCBI Taxonomy" id="189055"/>
    <lineage>
        <taxon>Eukaryota</taxon>
        <taxon>Fungi</taxon>
        <taxon>Dikarya</taxon>
        <taxon>Ascomycota</taxon>
        <taxon>Pezizomycotina</taxon>
        <taxon>Eurotiomycetes</taxon>
        <taxon>Eurotiomycetidae</taxon>
        <taxon>Eurotiales</taxon>
        <taxon>Aspergillaceae</taxon>
        <taxon>Penicillium</taxon>
    </lineage>
</organism>
<keyword evidence="6" id="KW-0336">GPI-anchor</keyword>
<evidence type="ECO:0000259" key="10">
    <source>
        <dbReference type="PROSITE" id="PS51762"/>
    </source>
</evidence>
<sequence length="341" mass="37111">MQRSQPRGYSLHQRPTASPTLLTAIVLATIISKFAQVVKANPNYSPLGYQLLDTYEGTSIFDQFYYFSDEDPTKGFVRYATKETAQDLNLTSTTDTTAILRVDSSTPATAGGRHSVRIESKNRYDSGLFIFDIIHTPVGCGTWPALWLTDGPKWPSNGEIDILESHNHGSHGNEMSLHTTAGCSMDVARMHSGTTLSDTCDISSTANAGCTVVGGPATYGEAFNSNGGGIYTLELRDAGIRIWFFPRSLAPSDLNNASPDPSTWGTPLADFPSTNCDIASHFRNLSIIANIDLCGELGALPRHYTEMYNCPGSCPDFVANNPSSFEEAYWEFGSIKVYKAL</sequence>
<keyword evidence="9" id="KW-0326">Glycosidase</keyword>
<evidence type="ECO:0000256" key="3">
    <source>
        <dbReference type="ARBA" id="ARBA00006865"/>
    </source>
</evidence>
<comment type="catalytic activity">
    <reaction evidence="1">
        <text>Endohydrolysis of (1-&gt;3)- or (1-&gt;4)-linkages in beta-D-glucans when the glucose residue whose reducing group is involved in the linkage to be hydrolyzed is itself substituted at C-3.</text>
        <dbReference type="EC" id="3.2.1.6"/>
    </reaction>
</comment>
<dbReference type="FunFam" id="2.60.120.200:FF:000114">
    <property type="entry name" value="Probable endo-1,3(4)-beta-glucanase NFIA_089530"/>
    <property type="match status" value="1"/>
</dbReference>
<protein>
    <recommendedName>
        <fullName evidence="4">endo-1,3(4)-beta-glucanase</fullName>
        <ecNumber evidence="4">3.2.1.6</ecNumber>
    </recommendedName>
</protein>
<dbReference type="OrthoDB" id="192832at2759"/>
<comment type="similarity">
    <text evidence="3">Belongs to the glycosyl hydrolase 16 family.</text>
</comment>
<evidence type="ECO:0000256" key="4">
    <source>
        <dbReference type="ARBA" id="ARBA00012599"/>
    </source>
</evidence>
<evidence type="ECO:0000256" key="9">
    <source>
        <dbReference type="ARBA" id="ARBA00023295"/>
    </source>
</evidence>
<dbReference type="EC" id="3.2.1.6" evidence="4"/>
<dbReference type="GO" id="GO:0009251">
    <property type="term" value="P:glucan catabolic process"/>
    <property type="evidence" value="ECO:0007669"/>
    <property type="project" value="TreeGrafter"/>
</dbReference>
<dbReference type="PANTHER" id="PTHR10963:SF42">
    <property type="entry name" value="PUTATIVE (AFU_ORTHOLOGUE AFUA_5G02280)-RELATED"/>
    <property type="match status" value="1"/>
</dbReference>
<evidence type="ECO:0000256" key="7">
    <source>
        <dbReference type="ARBA" id="ARBA00022801"/>
    </source>
</evidence>
<keyword evidence="6" id="KW-0472">Membrane</keyword>
<dbReference type="InterPro" id="IPR000757">
    <property type="entry name" value="Beta-glucanase-like"/>
</dbReference>
<dbReference type="EMBL" id="JAPQKN010000001">
    <property type="protein sequence ID" value="KAJ5177256.1"/>
    <property type="molecule type" value="Genomic_DNA"/>
</dbReference>